<comment type="caution">
    <text evidence="1">The sequence shown here is derived from an EMBL/GenBank/DDBJ whole genome shotgun (WGS) entry which is preliminary data.</text>
</comment>
<organism evidence="1 2">
    <name type="scientific">Cisticola juncidis</name>
    <dbReference type="NCBI Taxonomy" id="52622"/>
    <lineage>
        <taxon>Eukaryota</taxon>
        <taxon>Metazoa</taxon>
        <taxon>Chordata</taxon>
        <taxon>Craniata</taxon>
        <taxon>Vertebrata</taxon>
        <taxon>Euteleostomi</taxon>
        <taxon>Archelosauria</taxon>
        <taxon>Archosauria</taxon>
        <taxon>Dinosauria</taxon>
        <taxon>Saurischia</taxon>
        <taxon>Theropoda</taxon>
        <taxon>Coelurosauria</taxon>
        <taxon>Aves</taxon>
        <taxon>Neognathae</taxon>
        <taxon>Neoaves</taxon>
        <taxon>Telluraves</taxon>
        <taxon>Australaves</taxon>
        <taxon>Passeriformes</taxon>
        <taxon>Sylvioidea</taxon>
        <taxon>Cisticolidae</taxon>
        <taxon>Cisticola</taxon>
    </lineage>
</organism>
<dbReference type="PANTHER" id="PTHR14726:SF1">
    <property type="entry name" value="JHY PROTEIN HOMOLOG"/>
    <property type="match status" value="1"/>
</dbReference>
<gene>
    <name evidence="1" type="primary">Jhy</name>
    <name evidence="1" type="ORF">CISJUN_R11499</name>
</gene>
<keyword evidence="2" id="KW-1185">Reference proteome</keyword>
<dbReference type="PANTHER" id="PTHR14726">
    <property type="entry name" value="JHY PROTEIN HOMOLOG"/>
    <property type="match status" value="1"/>
</dbReference>
<feature type="non-terminal residue" evidence="1">
    <location>
        <position position="1"/>
    </location>
</feature>
<accession>A0A7L1QW90</accession>
<dbReference type="Proteomes" id="UP000546986">
    <property type="component" value="Unassembled WGS sequence"/>
</dbReference>
<sequence>NMKLGGLGPDYETIKEKKEKLKLQKEYSRQIKEYNMRNITVIQRLPEKPRVCSVSRQKALEYAKKIPRPKTFITKQPEQEVKEVLPQAPTGTSLPPLPSLESLWSRHEKEKELVAAFKALHIL</sequence>
<evidence type="ECO:0000313" key="2">
    <source>
        <dbReference type="Proteomes" id="UP000546986"/>
    </source>
</evidence>
<protein>
    <submittedName>
        <fullName evidence="1">JHY protein</fullName>
    </submittedName>
</protein>
<dbReference type="InterPro" id="IPR027968">
    <property type="entry name" value="JHY"/>
</dbReference>
<name>A0A7L1QW90_9PASS</name>
<dbReference type="GO" id="GO:0035082">
    <property type="term" value="P:axoneme assembly"/>
    <property type="evidence" value="ECO:0007669"/>
    <property type="project" value="TreeGrafter"/>
</dbReference>
<reference evidence="1 2" key="1">
    <citation type="submission" date="2019-09" db="EMBL/GenBank/DDBJ databases">
        <title>Bird 10,000 Genomes (B10K) Project - Family phase.</title>
        <authorList>
            <person name="Zhang G."/>
        </authorList>
    </citation>
    <scope>NUCLEOTIDE SEQUENCE [LARGE SCALE GENOMIC DNA]</scope>
    <source>
        <strain evidence="1">B10K-DU-002-30</strain>
        <tissue evidence="1">Muscle</tissue>
    </source>
</reference>
<dbReference type="Pfam" id="PF15261">
    <property type="entry name" value="JHY"/>
    <property type="match status" value="1"/>
</dbReference>
<feature type="non-terminal residue" evidence="1">
    <location>
        <position position="123"/>
    </location>
</feature>
<dbReference type="EMBL" id="VXBR01007721">
    <property type="protein sequence ID" value="NXO27867.1"/>
    <property type="molecule type" value="Genomic_DNA"/>
</dbReference>
<evidence type="ECO:0000313" key="1">
    <source>
        <dbReference type="EMBL" id="NXO27867.1"/>
    </source>
</evidence>
<dbReference type="AlphaFoldDB" id="A0A7L1QW90"/>
<proteinExistence type="predicted"/>